<evidence type="ECO:0000259" key="11">
    <source>
        <dbReference type="Pfam" id="PF02163"/>
    </source>
</evidence>
<dbReference type="AlphaFoldDB" id="A0A0S7BCM9"/>
<dbReference type="Proteomes" id="UP000055060">
    <property type="component" value="Unassembled WGS sequence"/>
</dbReference>
<evidence type="ECO:0000256" key="5">
    <source>
        <dbReference type="ARBA" id="ARBA00022692"/>
    </source>
</evidence>
<accession>A0A0S7BCM9</accession>
<sequence length="405" mass="44711">MSTPLEADTQVLDALVRRVFYIEDITAGHGDQDYVVRYHGHLAGADSALAYDQLAEWMKPHGITPLFRWDGDRQAIYLVRGVPQINTGNPVVNLLFFIVTLISVVYTGGALGMTSAAPSEPLAWALAIIKAGWPFAVSMIAILAAHEFGHYFAARLHHVHVSLPYFLPLPWPISPFGTLGAFINMKERPRNRRQLMDIAIAGPLAGLVVAIPVLILGLSLSHINPLPAQAAANATSYNMMEGNSILYFLIKYLQFGRLLPAPVSYGNLSPALYWLRYFFTAQPLPYGGVDVSVNPVAWAGWGGLLVTSLNLIPAGQLDGGHLLYVLFGSKNARRVLPFILMFMGVMGFFWSGWWLWAVLIFFLVGRSYAEPLDQITTLDTRRKWLAGLGLVVFVLLFTPVPLYAM</sequence>
<evidence type="ECO:0000256" key="2">
    <source>
        <dbReference type="ARBA" id="ARBA00004141"/>
    </source>
</evidence>
<keyword evidence="4 12" id="KW-0645">Protease</keyword>
<keyword evidence="8 10" id="KW-1133">Transmembrane helix</keyword>
<keyword evidence="13" id="KW-1185">Reference proteome</keyword>
<feature type="transmembrane region" description="Helical" evidence="10">
    <location>
        <begin position="195"/>
        <end position="218"/>
    </location>
</feature>
<protein>
    <submittedName>
        <fullName evidence="12">Predicted membrane-associated Zn-dependent proteases 1</fullName>
    </submittedName>
</protein>
<dbReference type="PANTHER" id="PTHR31412">
    <property type="entry name" value="ZINC METALLOPROTEASE EGY1"/>
    <property type="match status" value="1"/>
</dbReference>
<dbReference type="STRING" id="360412.LARV_03224"/>
<keyword evidence="6" id="KW-0378">Hydrolase</keyword>
<proteinExistence type="inferred from homology"/>
<feature type="transmembrane region" description="Helical" evidence="10">
    <location>
        <begin position="335"/>
        <end position="364"/>
    </location>
</feature>
<feature type="transmembrane region" description="Helical" evidence="10">
    <location>
        <begin position="123"/>
        <end position="145"/>
    </location>
</feature>
<reference evidence="12" key="1">
    <citation type="submission" date="2015-07" db="EMBL/GenBank/DDBJ databases">
        <title>Draft Genome Sequences of Anaerolinea thermolimosa IMO-1, Bellilinea caldifistulae GOMI-1, Leptolinea tardivitalis YMTK-2, Levilinea saccharolytica KIBI-1,Longilinea arvoryzae KOME-1, Previously Described as Members of the Anaerolineaceae (Chloroflexi).</title>
        <authorList>
            <person name="Sekiguchi Y."/>
            <person name="Ohashi A."/>
            <person name="Matsuura N."/>
            <person name="Tourlousse M.D."/>
        </authorList>
    </citation>
    <scope>NUCLEOTIDE SEQUENCE [LARGE SCALE GENOMIC DNA]</scope>
    <source>
        <strain evidence="12">KOME-1</strain>
    </source>
</reference>
<evidence type="ECO:0000256" key="9">
    <source>
        <dbReference type="ARBA" id="ARBA00023136"/>
    </source>
</evidence>
<feature type="domain" description="Peptidase M50" evidence="11">
    <location>
        <begin position="135"/>
        <end position="331"/>
    </location>
</feature>
<gene>
    <name evidence="12" type="ORF">LARV_03224</name>
</gene>
<name>A0A0S7BCM9_9CHLR</name>
<evidence type="ECO:0000313" key="12">
    <source>
        <dbReference type="EMBL" id="GAP15438.1"/>
    </source>
</evidence>
<evidence type="ECO:0000256" key="7">
    <source>
        <dbReference type="ARBA" id="ARBA00022946"/>
    </source>
</evidence>
<dbReference type="PANTHER" id="PTHR31412:SF0">
    <property type="entry name" value="ZINC METALLOPROTEASE EGY1, CHLOROPLASTIC-RELATED"/>
    <property type="match status" value="1"/>
</dbReference>
<dbReference type="InterPro" id="IPR044838">
    <property type="entry name" value="EGY1-like"/>
</dbReference>
<dbReference type="GO" id="GO:0016020">
    <property type="term" value="C:membrane"/>
    <property type="evidence" value="ECO:0007669"/>
    <property type="project" value="UniProtKB-SubCell"/>
</dbReference>
<organism evidence="12">
    <name type="scientific">Longilinea arvoryzae</name>
    <dbReference type="NCBI Taxonomy" id="360412"/>
    <lineage>
        <taxon>Bacteria</taxon>
        <taxon>Bacillati</taxon>
        <taxon>Chloroflexota</taxon>
        <taxon>Anaerolineae</taxon>
        <taxon>Anaerolineales</taxon>
        <taxon>Anaerolineaceae</taxon>
        <taxon>Longilinea</taxon>
    </lineage>
</organism>
<evidence type="ECO:0000256" key="3">
    <source>
        <dbReference type="ARBA" id="ARBA00007931"/>
    </source>
</evidence>
<comment type="similarity">
    <text evidence="3">Belongs to the peptidase M50B family.</text>
</comment>
<dbReference type="OrthoDB" id="9774391at2"/>
<evidence type="ECO:0000256" key="1">
    <source>
        <dbReference type="ARBA" id="ARBA00001947"/>
    </source>
</evidence>
<feature type="transmembrane region" description="Helical" evidence="10">
    <location>
        <begin position="91"/>
        <end position="111"/>
    </location>
</feature>
<dbReference type="InterPro" id="IPR008915">
    <property type="entry name" value="Peptidase_M50"/>
</dbReference>
<evidence type="ECO:0000256" key="8">
    <source>
        <dbReference type="ARBA" id="ARBA00022989"/>
    </source>
</evidence>
<evidence type="ECO:0000256" key="4">
    <source>
        <dbReference type="ARBA" id="ARBA00022670"/>
    </source>
</evidence>
<dbReference type="GO" id="GO:0008233">
    <property type="term" value="F:peptidase activity"/>
    <property type="evidence" value="ECO:0007669"/>
    <property type="project" value="UniProtKB-KW"/>
</dbReference>
<keyword evidence="7" id="KW-0809">Transit peptide</keyword>
<feature type="transmembrane region" description="Helical" evidence="10">
    <location>
        <begin position="384"/>
        <end position="404"/>
    </location>
</feature>
<keyword evidence="5 10" id="KW-0812">Transmembrane</keyword>
<dbReference type="RefSeq" id="WP_075074618.1">
    <property type="nucleotide sequence ID" value="NZ_DF967972.1"/>
</dbReference>
<dbReference type="EMBL" id="DF967972">
    <property type="protein sequence ID" value="GAP15438.1"/>
    <property type="molecule type" value="Genomic_DNA"/>
</dbReference>
<dbReference type="GO" id="GO:0006508">
    <property type="term" value="P:proteolysis"/>
    <property type="evidence" value="ECO:0007669"/>
    <property type="project" value="UniProtKB-KW"/>
</dbReference>
<comment type="cofactor">
    <cofactor evidence="1">
        <name>Zn(2+)</name>
        <dbReference type="ChEBI" id="CHEBI:29105"/>
    </cofactor>
</comment>
<evidence type="ECO:0000313" key="13">
    <source>
        <dbReference type="Proteomes" id="UP000055060"/>
    </source>
</evidence>
<comment type="subcellular location">
    <subcellularLocation>
        <location evidence="2">Membrane</location>
        <topology evidence="2">Multi-pass membrane protein</topology>
    </subcellularLocation>
</comment>
<evidence type="ECO:0000256" key="6">
    <source>
        <dbReference type="ARBA" id="ARBA00022801"/>
    </source>
</evidence>
<dbReference type="CDD" id="cd06160">
    <property type="entry name" value="S2P-M50_like_2"/>
    <property type="match status" value="1"/>
</dbReference>
<evidence type="ECO:0000256" key="10">
    <source>
        <dbReference type="SAM" id="Phobius"/>
    </source>
</evidence>
<dbReference type="Pfam" id="PF02163">
    <property type="entry name" value="Peptidase_M50"/>
    <property type="match status" value="1"/>
</dbReference>
<keyword evidence="9 10" id="KW-0472">Membrane</keyword>